<proteinExistence type="inferred from homology"/>
<keyword evidence="2 5" id="KW-0064">Aspartyl protease</keyword>
<keyword evidence="5" id="KW-0378">Hydrolase</keyword>
<comment type="caution">
    <text evidence="7">The sequence shown here is derived from an EMBL/GenBank/DDBJ whole genome shotgun (WGS) entry which is preliminary data.</text>
</comment>
<dbReference type="PRINTS" id="PR00792">
    <property type="entry name" value="PEPSIN"/>
</dbReference>
<dbReference type="InterPro" id="IPR001969">
    <property type="entry name" value="Aspartic_peptidase_AS"/>
</dbReference>
<organism evidence="7 8">
    <name type="scientific">Psilocybe cf. subviscida</name>
    <dbReference type="NCBI Taxonomy" id="2480587"/>
    <lineage>
        <taxon>Eukaryota</taxon>
        <taxon>Fungi</taxon>
        <taxon>Dikarya</taxon>
        <taxon>Basidiomycota</taxon>
        <taxon>Agaricomycotina</taxon>
        <taxon>Agaricomycetes</taxon>
        <taxon>Agaricomycetidae</taxon>
        <taxon>Agaricales</taxon>
        <taxon>Agaricineae</taxon>
        <taxon>Strophariaceae</taxon>
        <taxon>Psilocybe</taxon>
    </lineage>
</organism>
<dbReference type="GO" id="GO:0004190">
    <property type="term" value="F:aspartic-type endopeptidase activity"/>
    <property type="evidence" value="ECO:0007669"/>
    <property type="project" value="UniProtKB-KW"/>
</dbReference>
<dbReference type="GO" id="GO:0006508">
    <property type="term" value="P:proteolysis"/>
    <property type="evidence" value="ECO:0007669"/>
    <property type="project" value="UniProtKB-KW"/>
</dbReference>
<evidence type="ECO:0000259" key="6">
    <source>
        <dbReference type="PROSITE" id="PS51767"/>
    </source>
</evidence>
<dbReference type="PANTHER" id="PTHR47966:SF74">
    <property type="entry name" value="AGR407CP"/>
    <property type="match status" value="1"/>
</dbReference>
<dbReference type="PROSITE" id="PS51767">
    <property type="entry name" value="PEPTIDASE_A1"/>
    <property type="match status" value="1"/>
</dbReference>
<dbReference type="SUPFAM" id="SSF50630">
    <property type="entry name" value="Acid proteases"/>
    <property type="match status" value="1"/>
</dbReference>
<dbReference type="Pfam" id="PF00026">
    <property type="entry name" value="Asp"/>
    <property type="match status" value="1"/>
</dbReference>
<dbReference type="EMBL" id="JAACJJ010000043">
    <property type="protein sequence ID" value="KAF5315415.1"/>
    <property type="molecule type" value="Genomic_DNA"/>
</dbReference>
<evidence type="ECO:0000313" key="8">
    <source>
        <dbReference type="Proteomes" id="UP000567179"/>
    </source>
</evidence>
<keyword evidence="8" id="KW-1185">Reference proteome</keyword>
<feature type="active site" evidence="3">
    <location>
        <position position="339"/>
    </location>
</feature>
<dbReference type="InterPro" id="IPR001461">
    <property type="entry name" value="Aspartic_peptidase_A1"/>
</dbReference>
<dbReference type="AlphaFoldDB" id="A0A8H5EWQ2"/>
<evidence type="ECO:0000256" key="3">
    <source>
        <dbReference type="PIRSR" id="PIRSR601461-1"/>
    </source>
</evidence>
<comment type="similarity">
    <text evidence="1 5">Belongs to the peptidase A1 family.</text>
</comment>
<dbReference type="InterPro" id="IPR033121">
    <property type="entry name" value="PEPTIDASE_A1"/>
</dbReference>
<keyword evidence="5" id="KW-0645">Protease</keyword>
<protein>
    <recommendedName>
        <fullName evidence="6">Peptidase A1 domain-containing protein</fullName>
    </recommendedName>
</protein>
<dbReference type="InterPro" id="IPR034164">
    <property type="entry name" value="Pepsin-like_dom"/>
</dbReference>
<sequence>MPKRSRTTIYNSFTFVLTLANYVLGHHLSEGWVIRAEGAGRRSFDIPITTIGASKLGPDHQGEIGAAAAIAGISGGVDILSTIPINVGGKIFSLNLDTGSSDMWIASDICHENACANSNVARYSKSQSSLTTDLYIDMKYGDSHSGTYASGTIGFDMVALHDGLNLARQPLGLIDDTTNLLVQYNASGIIGLGFPAGSDIQETMELNKQSGMINDTGGFILSTPSNGPFVPRLAMHGLLQEPMFAISLDRDTTQIGGHGTLSLGKIPDGVDDGSLTWIPVRLYSAEDGGMPPPSFAPNQLYPFRWEIELDGVFLDGERLSDSAILPRGVKQRKASALIDTGNSLLRGPEDVVAEILHKVSPTHSHDGSSTPVPCNVPRTLAFEIGGKMFPVDPHDFVSQHDLTDANNCHLDNIVPADTPSHGSLFQWNLGTPFFRSNYVVFHYGNLTHPSVDPPRIGFKSKVPTNAGEILINAVEEAKRRSHLDGTVSQDSCGREHSLTKSLYRCLA</sequence>
<dbReference type="CDD" id="cd05471">
    <property type="entry name" value="pepsin_like"/>
    <property type="match status" value="1"/>
</dbReference>
<keyword evidence="4" id="KW-1015">Disulfide bond</keyword>
<reference evidence="7 8" key="1">
    <citation type="journal article" date="2020" name="ISME J.">
        <title>Uncovering the hidden diversity of litter-decomposition mechanisms in mushroom-forming fungi.</title>
        <authorList>
            <person name="Floudas D."/>
            <person name="Bentzer J."/>
            <person name="Ahren D."/>
            <person name="Johansson T."/>
            <person name="Persson P."/>
            <person name="Tunlid A."/>
        </authorList>
    </citation>
    <scope>NUCLEOTIDE SEQUENCE [LARGE SCALE GENOMIC DNA]</scope>
    <source>
        <strain evidence="7 8">CBS 101986</strain>
    </source>
</reference>
<evidence type="ECO:0000256" key="1">
    <source>
        <dbReference type="ARBA" id="ARBA00007447"/>
    </source>
</evidence>
<feature type="domain" description="Peptidase A1" evidence="6">
    <location>
        <begin position="79"/>
        <end position="459"/>
    </location>
</feature>
<dbReference type="Proteomes" id="UP000567179">
    <property type="component" value="Unassembled WGS sequence"/>
</dbReference>
<feature type="active site" evidence="3">
    <location>
        <position position="97"/>
    </location>
</feature>
<evidence type="ECO:0000256" key="4">
    <source>
        <dbReference type="PIRSR" id="PIRSR601461-2"/>
    </source>
</evidence>
<gene>
    <name evidence="7" type="ORF">D9619_007345</name>
</gene>
<dbReference type="PROSITE" id="PS00141">
    <property type="entry name" value="ASP_PROTEASE"/>
    <property type="match status" value="1"/>
</dbReference>
<dbReference type="PANTHER" id="PTHR47966">
    <property type="entry name" value="BETA-SITE APP-CLEAVING ENZYME, ISOFORM A-RELATED"/>
    <property type="match status" value="1"/>
</dbReference>
<dbReference type="Gene3D" id="2.40.70.10">
    <property type="entry name" value="Acid Proteases"/>
    <property type="match status" value="2"/>
</dbReference>
<feature type="disulfide bond" evidence="4">
    <location>
        <begin position="110"/>
        <end position="115"/>
    </location>
</feature>
<evidence type="ECO:0000256" key="5">
    <source>
        <dbReference type="RuleBase" id="RU000454"/>
    </source>
</evidence>
<evidence type="ECO:0000313" key="7">
    <source>
        <dbReference type="EMBL" id="KAF5315415.1"/>
    </source>
</evidence>
<dbReference type="OrthoDB" id="3089at2759"/>
<evidence type="ECO:0000256" key="2">
    <source>
        <dbReference type="ARBA" id="ARBA00022750"/>
    </source>
</evidence>
<dbReference type="InterPro" id="IPR021109">
    <property type="entry name" value="Peptidase_aspartic_dom_sf"/>
</dbReference>
<accession>A0A8H5EWQ2</accession>
<name>A0A8H5EWQ2_9AGAR</name>